<dbReference type="Gene3D" id="3.30.200.20">
    <property type="entry name" value="Phosphorylase Kinase, domain 1"/>
    <property type="match status" value="1"/>
</dbReference>
<dbReference type="GO" id="GO:0046983">
    <property type="term" value="F:protein dimerization activity"/>
    <property type="evidence" value="ECO:0007669"/>
    <property type="project" value="InterPro"/>
</dbReference>
<evidence type="ECO:0000313" key="12">
    <source>
        <dbReference type="Proteomes" id="UP001220961"/>
    </source>
</evidence>
<dbReference type="Pfam" id="PF12330">
    <property type="entry name" value="Haspin_kinase"/>
    <property type="match status" value="1"/>
</dbReference>
<dbReference type="AlphaFoldDB" id="A0AAF0E452"/>
<evidence type="ECO:0000256" key="9">
    <source>
        <dbReference type="SAM" id="MobiDB-lite"/>
    </source>
</evidence>
<evidence type="ECO:0000256" key="8">
    <source>
        <dbReference type="ARBA" id="ARBA00048679"/>
    </source>
</evidence>
<dbReference type="GO" id="GO:0005634">
    <property type="term" value="C:nucleus"/>
    <property type="evidence" value="ECO:0007669"/>
    <property type="project" value="TreeGrafter"/>
</dbReference>
<dbReference type="PROSITE" id="PS50011">
    <property type="entry name" value="PROTEIN_KINASE_DOM"/>
    <property type="match status" value="1"/>
</dbReference>
<dbReference type="GO" id="GO:0035556">
    <property type="term" value="P:intracellular signal transduction"/>
    <property type="evidence" value="ECO:0007669"/>
    <property type="project" value="TreeGrafter"/>
</dbReference>
<dbReference type="SUPFAM" id="SSF47459">
    <property type="entry name" value="HLH, helix-loop-helix DNA-binding domain"/>
    <property type="match status" value="1"/>
</dbReference>
<protein>
    <recommendedName>
        <fullName evidence="1">non-specific serine/threonine protein kinase</fullName>
        <ecNumber evidence="1">2.7.11.1</ecNumber>
    </recommendedName>
</protein>
<feature type="domain" description="Protein kinase" evidence="10">
    <location>
        <begin position="144"/>
        <end position="475"/>
    </location>
</feature>
<organism evidence="11 12">
    <name type="scientific">Malassezia caprae</name>
    <dbReference type="NCBI Taxonomy" id="1381934"/>
    <lineage>
        <taxon>Eukaryota</taxon>
        <taxon>Fungi</taxon>
        <taxon>Dikarya</taxon>
        <taxon>Basidiomycota</taxon>
        <taxon>Ustilaginomycotina</taxon>
        <taxon>Malasseziomycetes</taxon>
        <taxon>Malasseziales</taxon>
        <taxon>Malasseziaceae</taxon>
        <taxon>Malassezia</taxon>
    </lineage>
</organism>
<comment type="catalytic activity">
    <reaction evidence="7">
        <text>L-threonyl-[protein] + ATP = O-phospho-L-threonyl-[protein] + ADP + H(+)</text>
        <dbReference type="Rhea" id="RHEA:46608"/>
        <dbReference type="Rhea" id="RHEA-COMP:11060"/>
        <dbReference type="Rhea" id="RHEA-COMP:11605"/>
        <dbReference type="ChEBI" id="CHEBI:15378"/>
        <dbReference type="ChEBI" id="CHEBI:30013"/>
        <dbReference type="ChEBI" id="CHEBI:30616"/>
        <dbReference type="ChEBI" id="CHEBI:61977"/>
        <dbReference type="ChEBI" id="CHEBI:456216"/>
        <dbReference type="EC" id="2.7.11.1"/>
    </reaction>
</comment>
<evidence type="ECO:0000256" key="3">
    <source>
        <dbReference type="ARBA" id="ARBA00022679"/>
    </source>
</evidence>
<dbReference type="EC" id="2.7.11.1" evidence="1"/>
<keyword evidence="5 11" id="KW-0418">Kinase</keyword>
<feature type="region of interest" description="Disordered" evidence="9">
    <location>
        <begin position="633"/>
        <end position="672"/>
    </location>
</feature>
<evidence type="ECO:0000256" key="7">
    <source>
        <dbReference type="ARBA" id="ARBA00047899"/>
    </source>
</evidence>
<keyword evidence="6" id="KW-0067">ATP-binding</keyword>
<dbReference type="GO" id="GO:0005737">
    <property type="term" value="C:cytoplasm"/>
    <property type="evidence" value="ECO:0007669"/>
    <property type="project" value="TreeGrafter"/>
</dbReference>
<dbReference type="PANTHER" id="PTHR24419:SF18">
    <property type="entry name" value="SERINE_THREONINE-PROTEIN KINASE HASPIN"/>
    <property type="match status" value="1"/>
</dbReference>
<dbReference type="GO" id="GO:0072354">
    <property type="term" value="F:histone H3T3 kinase activity"/>
    <property type="evidence" value="ECO:0007669"/>
    <property type="project" value="TreeGrafter"/>
</dbReference>
<accession>A0AAF0E452</accession>
<dbReference type="PANTHER" id="PTHR24419">
    <property type="entry name" value="INTERLEUKIN-1 RECEPTOR-ASSOCIATED KINASE"/>
    <property type="match status" value="1"/>
</dbReference>
<dbReference type="GO" id="GO:0000278">
    <property type="term" value="P:mitotic cell cycle"/>
    <property type="evidence" value="ECO:0007669"/>
    <property type="project" value="TreeGrafter"/>
</dbReference>
<reference evidence="11" key="1">
    <citation type="submission" date="2023-03" db="EMBL/GenBank/DDBJ databases">
        <title>Mating type loci evolution in Malassezia.</title>
        <authorList>
            <person name="Coelho M.A."/>
        </authorList>
    </citation>
    <scope>NUCLEOTIDE SEQUENCE</scope>
    <source>
        <strain evidence="11">CBS 10434</strain>
    </source>
</reference>
<dbReference type="InterPro" id="IPR011009">
    <property type="entry name" value="Kinase-like_dom_sf"/>
</dbReference>
<evidence type="ECO:0000256" key="2">
    <source>
        <dbReference type="ARBA" id="ARBA00022527"/>
    </source>
</evidence>
<keyword evidence="12" id="KW-1185">Reference proteome</keyword>
<dbReference type="InterPro" id="IPR000719">
    <property type="entry name" value="Prot_kinase_dom"/>
</dbReference>
<evidence type="ECO:0000259" key="10">
    <source>
        <dbReference type="PROSITE" id="PS50011"/>
    </source>
</evidence>
<feature type="region of interest" description="Disordered" evidence="9">
    <location>
        <begin position="501"/>
        <end position="577"/>
    </location>
</feature>
<evidence type="ECO:0000256" key="4">
    <source>
        <dbReference type="ARBA" id="ARBA00022741"/>
    </source>
</evidence>
<dbReference type="Gene3D" id="4.10.280.10">
    <property type="entry name" value="Helix-loop-helix DNA-binding domain"/>
    <property type="match status" value="1"/>
</dbReference>
<evidence type="ECO:0000256" key="1">
    <source>
        <dbReference type="ARBA" id="ARBA00012513"/>
    </source>
</evidence>
<dbReference type="InterPro" id="IPR024604">
    <property type="entry name" value="GSG2_C"/>
</dbReference>
<gene>
    <name evidence="11" type="ORF">MCAP1_000291</name>
</gene>
<dbReference type="Gene3D" id="1.10.510.10">
    <property type="entry name" value="Transferase(Phosphotransferase) domain 1"/>
    <property type="match status" value="1"/>
</dbReference>
<keyword evidence="2 11" id="KW-0723">Serine/threonine-protein kinase</keyword>
<keyword evidence="3 11" id="KW-0808">Transferase</keyword>
<dbReference type="SUPFAM" id="SSF56112">
    <property type="entry name" value="Protein kinase-like (PK-like)"/>
    <property type="match status" value="1"/>
</dbReference>
<evidence type="ECO:0000256" key="5">
    <source>
        <dbReference type="ARBA" id="ARBA00022777"/>
    </source>
</evidence>
<evidence type="ECO:0000313" key="11">
    <source>
        <dbReference type="EMBL" id="WFD18079.1"/>
    </source>
</evidence>
<name>A0AAF0E452_9BASI</name>
<proteinExistence type="predicted"/>
<evidence type="ECO:0000256" key="6">
    <source>
        <dbReference type="ARBA" id="ARBA00022840"/>
    </source>
</evidence>
<dbReference type="Proteomes" id="UP001220961">
    <property type="component" value="Chromosome 1"/>
</dbReference>
<dbReference type="GO" id="GO:0005524">
    <property type="term" value="F:ATP binding"/>
    <property type="evidence" value="ECO:0007669"/>
    <property type="project" value="UniProtKB-KW"/>
</dbReference>
<comment type="catalytic activity">
    <reaction evidence="8">
        <text>L-seryl-[protein] + ATP = O-phospho-L-seryl-[protein] + ADP + H(+)</text>
        <dbReference type="Rhea" id="RHEA:17989"/>
        <dbReference type="Rhea" id="RHEA-COMP:9863"/>
        <dbReference type="Rhea" id="RHEA-COMP:11604"/>
        <dbReference type="ChEBI" id="CHEBI:15378"/>
        <dbReference type="ChEBI" id="CHEBI:29999"/>
        <dbReference type="ChEBI" id="CHEBI:30616"/>
        <dbReference type="ChEBI" id="CHEBI:83421"/>
        <dbReference type="ChEBI" id="CHEBI:456216"/>
        <dbReference type="EC" id="2.7.11.1"/>
    </reaction>
</comment>
<keyword evidence="4" id="KW-0547">Nucleotide-binding</keyword>
<dbReference type="EMBL" id="CP119908">
    <property type="protein sequence ID" value="WFD18079.1"/>
    <property type="molecule type" value="Genomic_DNA"/>
</dbReference>
<dbReference type="InterPro" id="IPR036638">
    <property type="entry name" value="HLH_DNA-bd_sf"/>
</dbReference>
<dbReference type="SMART" id="SM01331">
    <property type="entry name" value="DUF3635"/>
    <property type="match status" value="1"/>
</dbReference>
<feature type="compositionally biased region" description="Basic residues" evidence="9">
    <location>
        <begin position="638"/>
        <end position="649"/>
    </location>
</feature>
<sequence length="718" mass="78511">MLPSSTRQIHVYGRKGRTRVVQDTRPLDENTQVATPPRAAPTTKSLFTGVDLHSWSAWVQSPRQAFTHQVATPIKRWATGDKSPVVPESPTLTAREPLHALDNEGELAQALADLSLADTSELLRRVHQTDPKAFSAQVNELVGDRTLTKIGEASYSEVYQYTAPEGAVHVIKVIPLEHGPSVRGGPVVSPMASVDREVATTAALGTLTEPWAAHFVRLVSAHVVRGAYPSRLLDAWDAFAEAHRERCENARPSMLPATQMYALLVLEHAGDELDGLPLRTWTERAAVFFQVACALAHAEQEVQFEHRDLHMSNVLVRRGDQAPPTAPLPPMDTLWAQYGPHATQLHATIIDYSLSRLCLDSTVMAYDFDDEALFTGQGDTQYDVYRTMRGLVASDWRAYTPLTNVLWLQFLAQRLLLADAPDDAAPADEDAAYGLLTHAEQLAHDAVEHGRRHAPTRRLSTRSKRRSIQRAHDAWKVLPDAGAPRVESAWALVAATRGEPAVPAAERALPRAATPPSPRSLPVDGIKTSSPGVSLADLCSPGVVPQRRRASDAESLPADEPGTGRRKRHILSEQRRRNQIREGFKSLSDLLDIGRAYGARALGLNAGAGTGVEDEELDDRTDTEEDLMLGCDEEEVQRRKRNAQRRARSRAVQGKQNRGRGRGRGGSAGGAGSKSAVLFQVIDLLDWLDGRNAALAQDIAQLEAQAEAGVPYGAYRPL</sequence>